<sequence length="249" mass="28442">MSSDSDKQRKALSVRPGGDDYVLGYGKPPEHTRFRPGSSGNPRGRPKGSKNKSKLPALSEERLKSILLEEAYRTIKVNDGAGQVSVPMAQAVIRSLAVNAVKGNQRAQRLFTQLLTTVERENKRLHDEWVETAIEYKIEWERELQRRERYGIEGPAPLPHPDHVVIDMKTGDVRITGPFTKEDKARYDKLAKAKADFQAELDELQQLLRDEPDYPYRDLVEADIEHDKKLLDVIRRVIPDQDQPKLSRP</sequence>
<proteinExistence type="predicted"/>
<feature type="region of interest" description="Disordered" evidence="1">
    <location>
        <begin position="1"/>
        <end position="56"/>
    </location>
</feature>
<comment type="caution">
    <text evidence="3">The sequence shown here is derived from an EMBL/GenBank/DDBJ whole genome shotgun (WGS) entry which is preliminary data.</text>
</comment>
<dbReference type="InterPro" id="IPR043736">
    <property type="entry name" value="DUF5681"/>
</dbReference>
<evidence type="ECO:0000313" key="3">
    <source>
        <dbReference type="EMBL" id="MEX0406738.1"/>
    </source>
</evidence>
<dbReference type="RefSeq" id="WP_367954621.1">
    <property type="nucleotide sequence ID" value="NZ_JBDPGJ010000003.1"/>
</dbReference>
<keyword evidence="4" id="KW-1185">Reference proteome</keyword>
<gene>
    <name evidence="3" type="ORF">ABGN05_13780</name>
</gene>
<feature type="domain" description="DUF5681" evidence="2">
    <location>
        <begin position="31"/>
        <end position="116"/>
    </location>
</feature>
<organism evidence="3 4">
    <name type="scientific">Aquibium pacificus</name>
    <dbReference type="NCBI Taxonomy" id="3153579"/>
    <lineage>
        <taxon>Bacteria</taxon>
        <taxon>Pseudomonadati</taxon>
        <taxon>Pseudomonadota</taxon>
        <taxon>Alphaproteobacteria</taxon>
        <taxon>Hyphomicrobiales</taxon>
        <taxon>Phyllobacteriaceae</taxon>
        <taxon>Aquibium</taxon>
    </lineage>
</organism>
<evidence type="ECO:0000256" key="1">
    <source>
        <dbReference type="SAM" id="MobiDB-lite"/>
    </source>
</evidence>
<evidence type="ECO:0000313" key="4">
    <source>
        <dbReference type="Proteomes" id="UP001556692"/>
    </source>
</evidence>
<feature type="compositionally biased region" description="Basic residues" evidence="1">
    <location>
        <begin position="44"/>
        <end position="53"/>
    </location>
</feature>
<dbReference type="Proteomes" id="UP001556692">
    <property type="component" value="Unassembled WGS sequence"/>
</dbReference>
<name>A0ABV3SIZ3_9HYPH</name>
<reference evidence="3 4" key="1">
    <citation type="submission" date="2024-05" db="EMBL/GenBank/DDBJ databases">
        <authorList>
            <person name="Jiang F."/>
        </authorList>
    </citation>
    <scope>NUCLEOTIDE SEQUENCE [LARGE SCALE GENOMIC DNA]</scope>
    <source>
        <strain evidence="3 4">LZ166</strain>
    </source>
</reference>
<accession>A0ABV3SIZ3</accession>
<evidence type="ECO:0000259" key="2">
    <source>
        <dbReference type="Pfam" id="PF18932"/>
    </source>
</evidence>
<dbReference type="EMBL" id="JBDPGJ010000003">
    <property type="protein sequence ID" value="MEX0406738.1"/>
    <property type="molecule type" value="Genomic_DNA"/>
</dbReference>
<dbReference type="Pfam" id="PF18932">
    <property type="entry name" value="DUF5681"/>
    <property type="match status" value="1"/>
</dbReference>
<protein>
    <submittedName>
        <fullName evidence="3">DUF5681 domain-containing protein</fullName>
    </submittedName>
</protein>